<dbReference type="InterPro" id="IPR002014">
    <property type="entry name" value="VHS_dom"/>
</dbReference>
<dbReference type="CDD" id="cd03561">
    <property type="entry name" value="VHS"/>
    <property type="match status" value="1"/>
</dbReference>
<feature type="domain" description="GAT" evidence="8">
    <location>
        <begin position="225"/>
        <end position="312"/>
    </location>
</feature>
<keyword evidence="4" id="KW-0653">Protein transport</keyword>
<dbReference type="Pfam" id="PF00790">
    <property type="entry name" value="VHS"/>
    <property type="match status" value="1"/>
</dbReference>
<feature type="domain" description="VHS" evidence="7">
    <location>
        <begin position="50"/>
        <end position="178"/>
    </location>
</feature>
<dbReference type="PIRSF" id="PIRSF036948">
    <property type="entry name" value="TOM1"/>
    <property type="match status" value="1"/>
</dbReference>
<dbReference type="GO" id="GO:0043328">
    <property type="term" value="P:protein transport to vacuole involved in ubiquitin-dependent protein catabolic process via the multivesicular body sorting pathway"/>
    <property type="evidence" value="ECO:0007669"/>
    <property type="project" value="InterPro"/>
</dbReference>
<dbReference type="GO" id="GO:0043130">
    <property type="term" value="F:ubiquitin binding"/>
    <property type="evidence" value="ECO:0007669"/>
    <property type="project" value="InterPro"/>
</dbReference>
<protein>
    <submittedName>
        <fullName evidence="9">TSA: Wollemia nobilis Ref_Wollemi_Transcript_21978_1826 transcribed RNA sequence</fullName>
    </submittedName>
</protein>
<evidence type="ECO:0000256" key="1">
    <source>
        <dbReference type="ARBA" id="ARBA00004170"/>
    </source>
</evidence>
<dbReference type="GO" id="GO:0016020">
    <property type="term" value="C:membrane"/>
    <property type="evidence" value="ECO:0007669"/>
    <property type="project" value="UniProtKB-SubCell"/>
</dbReference>
<dbReference type="InterPro" id="IPR004152">
    <property type="entry name" value="GAT_dom"/>
</dbReference>
<evidence type="ECO:0000256" key="4">
    <source>
        <dbReference type="ARBA" id="ARBA00022927"/>
    </source>
</evidence>
<dbReference type="PANTHER" id="PTHR46646">
    <property type="entry name" value="TOM1-LIKE PROTEIN 1"/>
    <property type="match status" value="1"/>
</dbReference>
<dbReference type="Gene3D" id="1.20.58.160">
    <property type="match status" value="1"/>
</dbReference>
<dbReference type="Pfam" id="PF03127">
    <property type="entry name" value="GAT"/>
    <property type="match status" value="1"/>
</dbReference>
<dbReference type="InterPro" id="IPR044836">
    <property type="entry name" value="TOL_plant"/>
</dbReference>
<name>A0A0C9RQY9_9CONI</name>
<dbReference type="SMART" id="SM00288">
    <property type="entry name" value="VHS"/>
    <property type="match status" value="1"/>
</dbReference>
<keyword evidence="3" id="KW-0813">Transport</keyword>
<dbReference type="PANTHER" id="PTHR46646:SF5">
    <property type="entry name" value="TOM1-LIKE PROTEIN 2"/>
    <property type="match status" value="1"/>
</dbReference>
<feature type="region of interest" description="Disordered" evidence="6">
    <location>
        <begin position="372"/>
        <end position="394"/>
    </location>
</feature>
<dbReference type="CDD" id="cd14231">
    <property type="entry name" value="GAT_GGA-like_plant"/>
    <property type="match status" value="1"/>
</dbReference>
<accession>A0A0C9RQY9</accession>
<dbReference type="GO" id="GO:0035091">
    <property type="term" value="F:phosphatidylinositol binding"/>
    <property type="evidence" value="ECO:0007669"/>
    <property type="project" value="InterPro"/>
</dbReference>
<sequence>MEKLNSFGERLLVGGAEVGRRMSAGMSSVSGKMKELLQTQTAADKIVEEATTREMQEPDWAANLRICDALNSGKLPGQDVVRAIKKRLAVKNPVVQYLALVLLETCAMNCDKVFSEIASEKVLEEMVNMIDDPHTIPGNRNKVLQLIQAWGESGNDLRYLPVFEETYKSLKSRGLRFPRGGNENFPTELGDVSAQSFASPVGYPASVLDQQEGYSNAFVPQSAILSEEQRKEVLDVARNSNELLSTVLSSSPQQEALEDDLTSTLVQQCRQSQITVQRLVESAGENESFLCEALNVNDEIQRVLSKYEEMLKALKPEPAYVSEPASIPVHVEEQDVPQAAHEEALVRNHIPKSSNTPPRYAEDAAMADLDDMIFGRKSGKSGEHDSQKDEKSLI</sequence>
<proteinExistence type="inferred from homology"/>
<evidence type="ECO:0000313" key="9">
    <source>
        <dbReference type="EMBL" id="JAG85909.1"/>
    </source>
</evidence>
<dbReference type="AlphaFoldDB" id="A0A0C9RQY9"/>
<reference evidence="9" key="1">
    <citation type="submission" date="2015-02" db="EMBL/GenBank/DDBJ databases">
        <title>A transcriptome of Wollemia nobilis - a relic of Gondwana.</title>
        <authorList>
            <person name="Chia J.Y."/>
            <person name="Leong Y.S."/>
            <person name="Abdul Karim S."/>
            <person name="Wan Azmi N."/>
            <person name="Hercus R."/>
            <person name="Croft L."/>
        </authorList>
    </citation>
    <scope>NUCLEOTIDE SEQUENCE</scope>
    <source>
        <strain evidence="9">MaeBrown</strain>
        <tissue evidence="9">Leaf</tissue>
    </source>
</reference>
<dbReference type="InterPro" id="IPR008942">
    <property type="entry name" value="ENTH_VHS"/>
</dbReference>
<evidence type="ECO:0000256" key="6">
    <source>
        <dbReference type="SAM" id="MobiDB-lite"/>
    </source>
</evidence>
<organism evidence="9">
    <name type="scientific">Wollemia nobilis</name>
    <dbReference type="NCBI Taxonomy" id="56998"/>
    <lineage>
        <taxon>Eukaryota</taxon>
        <taxon>Viridiplantae</taxon>
        <taxon>Streptophyta</taxon>
        <taxon>Embryophyta</taxon>
        <taxon>Tracheophyta</taxon>
        <taxon>Spermatophyta</taxon>
        <taxon>Pinopsida</taxon>
        <taxon>Pinidae</taxon>
        <taxon>Conifers II</taxon>
        <taxon>Araucariales</taxon>
        <taxon>Araucariaceae</taxon>
        <taxon>Wollemia</taxon>
    </lineage>
</organism>
<comment type="similarity">
    <text evidence="2">Belongs to the TOM1 family.</text>
</comment>
<dbReference type="InterPro" id="IPR038425">
    <property type="entry name" value="GAT_sf"/>
</dbReference>
<keyword evidence="5" id="KW-0472">Membrane</keyword>
<dbReference type="EMBL" id="GCHU01021818">
    <property type="protein sequence ID" value="JAG85909.1"/>
    <property type="molecule type" value="Transcribed_RNA"/>
</dbReference>
<dbReference type="PROSITE" id="PS50909">
    <property type="entry name" value="GAT"/>
    <property type="match status" value="1"/>
</dbReference>
<feature type="compositionally biased region" description="Basic and acidic residues" evidence="6">
    <location>
        <begin position="380"/>
        <end position="394"/>
    </location>
</feature>
<comment type="subcellular location">
    <subcellularLocation>
        <location evidence="1">Membrane</location>
        <topology evidence="1">Peripheral membrane protein</topology>
    </subcellularLocation>
</comment>
<evidence type="ECO:0000259" key="7">
    <source>
        <dbReference type="PROSITE" id="PS50179"/>
    </source>
</evidence>
<evidence type="ECO:0000256" key="3">
    <source>
        <dbReference type="ARBA" id="ARBA00022448"/>
    </source>
</evidence>
<dbReference type="GO" id="GO:0005737">
    <property type="term" value="C:cytoplasm"/>
    <property type="evidence" value="ECO:0007669"/>
    <property type="project" value="UniProtKB-ARBA"/>
</dbReference>
<evidence type="ECO:0000256" key="5">
    <source>
        <dbReference type="ARBA" id="ARBA00023136"/>
    </source>
</evidence>
<dbReference type="SUPFAM" id="SSF48464">
    <property type="entry name" value="ENTH/VHS domain"/>
    <property type="match status" value="1"/>
</dbReference>
<dbReference type="SUPFAM" id="SSF89009">
    <property type="entry name" value="GAT-like domain"/>
    <property type="match status" value="1"/>
</dbReference>
<dbReference type="Gene3D" id="1.25.40.90">
    <property type="match status" value="1"/>
</dbReference>
<evidence type="ECO:0000256" key="2">
    <source>
        <dbReference type="ARBA" id="ARBA00007708"/>
    </source>
</evidence>
<evidence type="ECO:0000259" key="8">
    <source>
        <dbReference type="PROSITE" id="PS50909"/>
    </source>
</evidence>
<dbReference type="InterPro" id="IPR014645">
    <property type="entry name" value="TOM1"/>
</dbReference>
<dbReference type="PROSITE" id="PS50179">
    <property type="entry name" value="VHS"/>
    <property type="match status" value="1"/>
</dbReference>